<dbReference type="InterPro" id="IPR019184">
    <property type="entry name" value="Uncharacterised_TM-17"/>
</dbReference>
<evidence type="ECO:0000256" key="3">
    <source>
        <dbReference type="ARBA" id="ARBA00022989"/>
    </source>
</evidence>
<dbReference type="PANTHER" id="PTHR13531">
    <property type="entry name" value="GEO07735P1-RELATED-RELATED"/>
    <property type="match status" value="1"/>
</dbReference>
<gene>
    <name evidence="6" type="ORF">CLODIP_2_CD10124</name>
</gene>
<comment type="subcellular location">
    <subcellularLocation>
        <location evidence="1">Membrane</location>
        <topology evidence="1">Multi-pass membrane protein</topology>
    </subcellularLocation>
</comment>
<dbReference type="OrthoDB" id="262535at2759"/>
<sequence length="129" mass="14400">MGSSLTLQILLYLTSFYFGMFMLCEFGMLIFKGMHLPYPSSGLWIDGVLLVLLGVIECFRILEAQKANLTNMQGRMVVSLALCVPSALAVVYFAAWQNYVLRLELILCIIQLGMIAIQFVLGVVELIGR</sequence>
<organism evidence="6 7">
    <name type="scientific">Cloeon dipterum</name>
    <dbReference type="NCBI Taxonomy" id="197152"/>
    <lineage>
        <taxon>Eukaryota</taxon>
        <taxon>Metazoa</taxon>
        <taxon>Ecdysozoa</taxon>
        <taxon>Arthropoda</taxon>
        <taxon>Hexapoda</taxon>
        <taxon>Insecta</taxon>
        <taxon>Pterygota</taxon>
        <taxon>Palaeoptera</taxon>
        <taxon>Ephemeroptera</taxon>
        <taxon>Pisciforma</taxon>
        <taxon>Baetidae</taxon>
        <taxon>Cloeon</taxon>
    </lineage>
</organism>
<dbReference type="GO" id="GO:1905515">
    <property type="term" value="P:non-motile cilium assembly"/>
    <property type="evidence" value="ECO:0007669"/>
    <property type="project" value="TreeGrafter"/>
</dbReference>
<evidence type="ECO:0000256" key="4">
    <source>
        <dbReference type="ARBA" id="ARBA00023136"/>
    </source>
</evidence>
<evidence type="ECO:0000256" key="5">
    <source>
        <dbReference type="SAM" id="Phobius"/>
    </source>
</evidence>
<feature type="transmembrane region" description="Helical" evidence="5">
    <location>
        <begin position="101"/>
        <end position="124"/>
    </location>
</feature>
<evidence type="ECO:0000313" key="7">
    <source>
        <dbReference type="Proteomes" id="UP000494165"/>
    </source>
</evidence>
<reference evidence="6 7" key="1">
    <citation type="submission" date="2020-04" db="EMBL/GenBank/DDBJ databases">
        <authorList>
            <person name="Alioto T."/>
            <person name="Alioto T."/>
            <person name="Gomez Garrido J."/>
        </authorList>
    </citation>
    <scope>NUCLEOTIDE SEQUENCE [LARGE SCALE GENOMIC DNA]</scope>
</reference>
<dbReference type="GO" id="GO:0035869">
    <property type="term" value="C:ciliary transition zone"/>
    <property type="evidence" value="ECO:0007669"/>
    <property type="project" value="TreeGrafter"/>
</dbReference>
<comment type="caution">
    <text evidence="6">The sequence shown here is derived from an EMBL/GenBank/DDBJ whole genome shotgun (WGS) entry which is preliminary data.</text>
</comment>
<keyword evidence="3 5" id="KW-1133">Transmembrane helix</keyword>
<dbReference type="Pfam" id="PF09799">
    <property type="entry name" value="Transmemb_17"/>
    <property type="match status" value="1"/>
</dbReference>
<feature type="transmembrane region" description="Helical" evidence="5">
    <location>
        <begin position="74"/>
        <end position="95"/>
    </location>
</feature>
<evidence type="ECO:0008006" key="8">
    <source>
        <dbReference type="Google" id="ProtNLM"/>
    </source>
</evidence>
<feature type="transmembrane region" description="Helical" evidence="5">
    <location>
        <begin position="9"/>
        <end position="31"/>
    </location>
</feature>
<keyword evidence="2 5" id="KW-0812">Transmembrane</keyword>
<evidence type="ECO:0000256" key="2">
    <source>
        <dbReference type="ARBA" id="ARBA00022692"/>
    </source>
</evidence>
<name>A0A8S1D9T8_9INSE</name>
<accession>A0A8S1D9T8</accession>
<dbReference type="EMBL" id="CADEPI010000159">
    <property type="protein sequence ID" value="CAB3378157.1"/>
    <property type="molecule type" value="Genomic_DNA"/>
</dbReference>
<protein>
    <recommendedName>
        <fullName evidence="8">Transmembrane protein 216</fullName>
    </recommendedName>
</protein>
<evidence type="ECO:0000256" key="1">
    <source>
        <dbReference type="ARBA" id="ARBA00004141"/>
    </source>
</evidence>
<dbReference type="Proteomes" id="UP000494165">
    <property type="component" value="Unassembled WGS sequence"/>
</dbReference>
<feature type="transmembrane region" description="Helical" evidence="5">
    <location>
        <begin position="43"/>
        <end position="62"/>
    </location>
</feature>
<dbReference type="PANTHER" id="PTHR13531:SF0">
    <property type="entry name" value="GEO07735P1-RELATED"/>
    <property type="match status" value="1"/>
</dbReference>
<proteinExistence type="predicted"/>
<evidence type="ECO:0000313" key="6">
    <source>
        <dbReference type="EMBL" id="CAB3378157.1"/>
    </source>
</evidence>
<dbReference type="GO" id="GO:0016020">
    <property type="term" value="C:membrane"/>
    <property type="evidence" value="ECO:0007669"/>
    <property type="project" value="UniProtKB-SubCell"/>
</dbReference>
<dbReference type="AlphaFoldDB" id="A0A8S1D9T8"/>
<keyword evidence="7" id="KW-1185">Reference proteome</keyword>
<keyword evidence="4 5" id="KW-0472">Membrane</keyword>